<evidence type="ECO:0000256" key="3">
    <source>
        <dbReference type="ARBA" id="ARBA00023239"/>
    </source>
</evidence>
<evidence type="ECO:0000256" key="1">
    <source>
        <dbReference type="ARBA" id="ARBA00005254"/>
    </source>
</evidence>
<evidence type="ECO:0000313" key="4">
    <source>
        <dbReference type="EMBL" id="MBW0133954.1"/>
    </source>
</evidence>
<dbReference type="Proteomes" id="UP000694287">
    <property type="component" value="Unassembled WGS sequence"/>
</dbReference>
<dbReference type="Pfam" id="PF00378">
    <property type="entry name" value="ECH_1"/>
    <property type="match status" value="1"/>
</dbReference>
<sequence length="253" mass="27385">MPTVRYEIDNRVAWLTIDRPEAHNALSRDVREGLFAGIHRFNADDGARVLVLTGAGEKAFCSGGDLKEMNATGLTVPPPDFLPQIGRNVEVAKPTIAAVNGIAYGGGFLLAQQCDLVVAAEHARFAVSEVKVGRGSPWAAPLSWLVPPRVALEILLTGDPIGADRAREHGLVNDVVPLADLRERTQRLAERIAANAPLSVLAAKRTAYLSATHPRAEAYDRAEEIWDPVYRSADAQEGPLAFREKRAPVWTGT</sequence>
<organism evidence="4 5">
    <name type="scientific">Pseudonocardia abyssalis</name>
    <dbReference type="NCBI Taxonomy" id="2792008"/>
    <lineage>
        <taxon>Bacteria</taxon>
        <taxon>Bacillati</taxon>
        <taxon>Actinomycetota</taxon>
        <taxon>Actinomycetes</taxon>
        <taxon>Pseudonocardiales</taxon>
        <taxon>Pseudonocardiaceae</taxon>
        <taxon>Pseudonocardia</taxon>
    </lineage>
</organism>
<name>A0ABS6UP24_9PSEU</name>
<proteinExistence type="inferred from homology"/>
<keyword evidence="2" id="KW-0443">Lipid metabolism</keyword>
<keyword evidence="3" id="KW-0456">Lyase</keyword>
<gene>
    <name evidence="4" type="ORF">I4I81_06760</name>
</gene>
<comment type="caution">
    <text evidence="4">The sequence shown here is derived from an EMBL/GenBank/DDBJ whole genome shotgun (WGS) entry which is preliminary data.</text>
</comment>
<dbReference type="EMBL" id="JADQDK010000001">
    <property type="protein sequence ID" value="MBW0133954.1"/>
    <property type="molecule type" value="Genomic_DNA"/>
</dbReference>
<dbReference type="RefSeq" id="WP_218601774.1">
    <property type="nucleotide sequence ID" value="NZ_JADQDJ010000033.1"/>
</dbReference>
<keyword evidence="5" id="KW-1185">Reference proteome</keyword>
<comment type="similarity">
    <text evidence="1">Belongs to the enoyl-CoA hydratase/isomerase family.</text>
</comment>
<dbReference type="InterPro" id="IPR001753">
    <property type="entry name" value="Enoyl-CoA_hydra/iso"/>
</dbReference>
<accession>A0ABS6UP24</accession>
<dbReference type="PANTHER" id="PTHR11941">
    <property type="entry name" value="ENOYL-COA HYDRATASE-RELATED"/>
    <property type="match status" value="1"/>
</dbReference>
<reference evidence="4 5" key="1">
    <citation type="submission" date="2020-11" db="EMBL/GenBank/DDBJ databases">
        <title>Pseudonocardia abyssalis sp. nov. and Pseudonocardia oceani sp. nov., description and phylogenomic analysis of two novel actinomycetes isolated from the deep Southern Ocean.</title>
        <authorList>
            <person name="Parra J."/>
        </authorList>
    </citation>
    <scope>NUCLEOTIDE SEQUENCE [LARGE SCALE GENOMIC DNA]</scope>
    <source>
        <strain evidence="4 5">KRD-168</strain>
    </source>
</reference>
<evidence type="ECO:0000256" key="2">
    <source>
        <dbReference type="ARBA" id="ARBA00023098"/>
    </source>
</evidence>
<dbReference type="CDD" id="cd06558">
    <property type="entry name" value="crotonase-like"/>
    <property type="match status" value="1"/>
</dbReference>
<evidence type="ECO:0000313" key="5">
    <source>
        <dbReference type="Proteomes" id="UP000694287"/>
    </source>
</evidence>
<dbReference type="PANTHER" id="PTHR11941:SF169">
    <property type="entry name" value="(7AS)-7A-METHYL-1,5-DIOXO-2,3,5,6,7,7A-HEXAHYDRO-1H-INDENE-CARBOXYL-COA HYDROLASE"/>
    <property type="match status" value="1"/>
</dbReference>
<protein>
    <submittedName>
        <fullName evidence="4">Enoyl-CoA hydratase/isomerase family protein</fullName>
    </submittedName>
</protein>